<feature type="chain" id="PRO_5023099511" evidence="1">
    <location>
        <begin position="32"/>
        <end position="426"/>
    </location>
</feature>
<feature type="signal peptide" evidence="1">
    <location>
        <begin position="1"/>
        <end position="31"/>
    </location>
</feature>
<dbReference type="InterPro" id="IPR050490">
    <property type="entry name" value="Bact_solute-bd_prot1"/>
</dbReference>
<evidence type="ECO:0000313" key="2">
    <source>
        <dbReference type="EMBL" id="TXR52272.1"/>
    </source>
</evidence>
<organism evidence="2 3">
    <name type="scientific">Quadrisphaera setariae</name>
    <dbReference type="NCBI Taxonomy" id="2593304"/>
    <lineage>
        <taxon>Bacteria</taxon>
        <taxon>Bacillati</taxon>
        <taxon>Actinomycetota</taxon>
        <taxon>Actinomycetes</taxon>
        <taxon>Kineosporiales</taxon>
        <taxon>Kineosporiaceae</taxon>
        <taxon>Quadrisphaera</taxon>
    </lineage>
</organism>
<evidence type="ECO:0000313" key="3">
    <source>
        <dbReference type="Proteomes" id="UP000321234"/>
    </source>
</evidence>
<proteinExistence type="predicted"/>
<comment type="caution">
    <text evidence="2">The sequence shown here is derived from an EMBL/GenBank/DDBJ whole genome shotgun (WGS) entry which is preliminary data.</text>
</comment>
<dbReference type="Pfam" id="PF13416">
    <property type="entry name" value="SBP_bac_8"/>
    <property type="match status" value="1"/>
</dbReference>
<reference evidence="2 3" key="1">
    <citation type="submission" date="2019-07" db="EMBL/GenBank/DDBJ databases">
        <title>Quadrisphaera sp. strain DD2A genome sequencing and assembly.</title>
        <authorList>
            <person name="Kim I."/>
        </authorList>
    </citation>
    <scope>NUCLEOTIDE SEQUENCE [LARGE SCALE GENOMIC DNA]</scope>
    <source>
        <strain evidence="2 3">DD2A</strain>
    </source>
</reference>
<protein>
    <submittedName>
        <fullName evidence="2">Extracellular solute-binding protein</fullName>
    </submittedName>
</protein>
<dbReference type="EMBL" id="VKAC01000016">
    <property type="protein sequence ID" value="TXR52272.1"/>
    <property type="molecule type" value="Genomic_DNA"/>
</dbReference>
<accession>A0A5C8Z2F8</accession>
<dbReference type="OrthoDB" id="3226017at2"/>
<dbReference type="Gene3D" id="3.40.190.10">
    <property type="entry name" value="Periplasmic binding protein-like II"/>
    <property type="match status" value="1"/>
</dbReference>
<dbReference type="Proteomes" id="UP000321234">
    <property type="component" value="Unassembled WGS sequence"/>
</dbReference>
<dbReference type="PANTHER" id="PTHR43649">
    <property type="entry name" value="ARABINOSE-BINDING PROTEIN-RELATED"/>
    <property type="match status" value="1"/>
</dbReference>
<keyword evidence="3" id="KW-1185">Reference proteome</keyword>
<dbReference type="PROSITE" id="PS51257">
    <property type="entry name" value="PROKAR_LIPOPROTEIN"/>
    <property type="match status" value="1"/>
</dbReference>
<keyword evidence="1" id="KW-0732">Signal</keyword>
<sequence>MNVSRRSFLLTSGLLGLAGTGALTACGSSGAAGGGDGDGKELAFWYWAGAISDTVVKDVAAAQTGITITPSIIGGDFKQKLTTTLSAGQSVPDITGVKGEDMPSFLTQADAFLDLNDLGAKDIASSFSAAKYAAATTKDGKQIGLPIDLGPTATYYREDSFAAAGLPTDPTAAGEAVKTWDGWFDAAKKVKAATGAASVRNTTDIFAVALAQQPSTFVTEDGAWGGESDAVKKSWDLAVQAHTDGVSGAVFDGTGYNQALAAGTIVGHVGPAWFGLDIASGAPDTSGKWRVTQCPDGPANIGGSFLTLTTACRNPKASFEFIKTLLTPENAAKSFTDASVFPATLAAYDLPALTAGQEFYGGQATIEVFGPAAEALPTVYDDANNAAIAAPYYTELSNVEGGKDATAAWNDAVSAAKQIAQRAGVQ</sequence>
<dbReference type="PANTHER" id="PTHR43649:SF32">
    <property type="entry name" value="SUGAR BINDING SECRETED PROTEIN"/>
    <property type="match status" value="1"/>
</dbReference>
<dbReference type="AlphaFoldDB" id="A0A5C8Z2F8"/>
<name>A0A5C8Z2F8_9ACTN</name>
<dbReference type="InterPro" id="IPR006059">
    <property type="entry name" value="SBP"/>
</dbReference>
<dbReference type="RefSeq" id="WP_147928291.1">
    <property type="nucleotide sequence ID" value="NZ_VKAC01000016.1"/>
</dbReference>
<dbReference type="InterPro" id="IPR006311">
    <property type="entry name" value="TAT_signal"/>
</dbReference>
<dbReference type="PROSITE" id="PS51318">
    <property type="entry name" value="TAT"/>
    <property type="match status" value="1"/>
</dbReference>
<evidence type="ECO:0000256" key="1">
    <source>
        <dbReference type="SAM" id="SignalP"/>
    </source>
</evidence>
<dbReference type="SUPFAM" id="SSF53850">
    <property type="entry name" value="Periplasmic binding protein-like II"/>
    <property type="match status" value="1"/>
</dbReference>
<gene>
    <name evidence="2" type="ORF">FMM08_20980</name>
</gene>